<gene>
    <name evidence="8" type="ORF">LGLO00237_LOCUS8598</name>
</gene>
<dbReference type="GO" id="GO:0015144">
    <property type="term" value="F:carbohydrate transmembrane transporter activity"/>
    <property type="evidence" value="ECO:0007669"/>
    <property type="project" value="InterPro"/>
</dbReference>
<feature type="transmembrane region" description="Helical" evidence="7">
    <location>
        <begin position="447"/>
        <end position="468"/>
    </location>
</feature>
<feature type="transmembrane region" description="Helical" evidence="7">
    <location>
        <begin position="128"/>
        <end position="146"/>
    </location>
</feature>
<accession>A0A7S3YNF5</accession>
<dbReference type="PANTHER" id="PTHR16119:SF17">
    <property type="entry name" value="TRANSMEMBRANE PROTEIN 144"/>
    <property type="match status" value="1"/>
</dbReference>
<feature type="transmembrane region" description="Helical" evidence="7">
    <location>
        <begin position="198"/>
        <end position="216"/>
    </location>
</feature>
<organism evidence="8">
    <name type="scientific">Lotharella globosa</name>
    <dbReference type="NCBI Taxonomy" id="91324"/>
    <lineage>
        <taxon>Eukaryota</taxon>
        <taxon>Sar</taxon>
        <taxon>Rhizaria</taxon>
        <taxon>Cercozoa</taxon>
        <taxon>Chlorarachniophyceae</taxon>
        <taxon>Lotharella</taxon>
    </lineage>
</organism>
<evidence type="ECO:0000256" key="6">
    <source>
        <dbReference type="SAM" id="MobiDB-lite"/>
    </source>
</evidence>
<dbReference type="GO" id="GO:0016020">
    <property type="term" value="C:membrane"/>
    <property type="evidence" value="ECO:0007669"/>
    <property type="project" value="UniProtKB-SubCell"/>
</dbReference>
<feature type="transmembrane region" description="Helical" evidence="7">
    <location>
        <begin position="223"/>
        <end position="241"/>
    </location>
</feature>
<evidence type="ECO:0000256" key="2">
    <source>
        <dbReference type="ARBA" id="ARBA00005731"/>
    </source>
</evidence>
<keyword evidence="3 7" id="KW-0812">Transmembrane</keyword>
<feature type="transmembrane region" description="Helical" evidence="7">
    <location>
        <begin position="297"/>
        <end position="322"/>
    </location>
</feature>
<feature type="transmembrane region" description="Helical" evidence="7">
    <location>
        <begin position="342"/>
        <end position="366"/>
    </location>
</feature>
<evidence type="ECO:0000256" key="1">
    <source>
        <dbReference type="ARBA" id="ARBA00004141"/>
    </source>
</evidence>
<feature type="transmembrane region" description="Helical" evidence="7">
    <location>
        <begin position="253"/>
        <end position="276"/>
    </location>
</feature>
<protein>
    <recommendedName>
        <fullName evidence="9">EamA domain-containing protein</fullName>
    </recommendedName>
</protein>
<feature type="transmembrane region" description="Helical" evidence="7">
    <location>
        <begin position="158"/>
        <end position="178"/>
    </location>
</feature>
<comment type="subcellular location">
    <subcellularLocation>
        <location evidence="1">Membrane</location>
        <topology evidence="1">Multi-pass membrane protein</topology>
    </subcellularLocation>
</comment>
<comment type="similarity">
    <text evidence="2">Belongs to the TMEM144 family.</text>
</comment>
<evidence type="ECO:0000313" key="8">
    <source>
        <dbReference type="EMBL" id="CAE0657031.1"/>
    </source>
</evidence>
<sequence>MEANSKDTERLAEEEKTKTYGSFEFDRQDETSLKGGHGGYWNPCCPSGSDAKRTGHETYTVRTKSDDEVAKTPHEEQAKLPYDADSLRRAAFWVVVIGAVFMCIVLVMEATNASNPTQLPDFNGPVGWIAVLGALFLFGSVGLMFKEPADEYGEKPDAVLFQAFNALGIFVVGVPLMVFECQSGDDVREAVDFSWLDWLGLLGAIDIIIVSFWAHLSTQLIGYAMAPAVLNGVGMITSFLWGKIFFSEPIRNMAGALFSLFLLVLGVMLLGATQLANMAAARREGMVDGHSTGSSSIATAAAAAAGFGAGVMSGVFDGALMVPYKLHERQLAGPAGLSPKHTLAYLASFSVGSLLTAPVLIAFAAIREAKDDTGSDWKNTFTRKLKRSAVPGGVTGVVWAMGNFLSVHASKHLGMSVGFPLVQTGILVAAVWGVFFFQDLNLSRLHVLLLFLAALGSLMAGAACLAQMG</sequence>
<feature type="transmembrane region" description="Helical" evidence="7">
    <location>
        <begin position="413"/>
        <end position="435"/>
    </location>
</feature>
<evidence type="ECO:0000256" key="5">
    <source>
        <dbReference type="ARBA" id="ARBA00023136"/>
    </source>
</evidence>
<name>A0A7S3YNF5_9EUKA</name>
<dbReference type="InterPro" id="IPR010651">
    <property type="entry name" value="Sugar_transport"/>
</dbReference>
<evidence type="ECO:0000256" key="3">
    <source>
        <dbReference type="ARBA" id="ARBA00022692"/>
    </source>
</evidence>
<reference evidence="8" key="1">
    <citation type="submission" date="2021-01" db="EMBL/GenBank/DDBJ databases">
        <authorList>
            <person name="Corre E."/>
            <person name="Pelletier E."/>
            <person name="Niang G."/>
            <person name="Scheremetjew M."/>
            <person name="Finn R."/>
            <person name="Kale V."/>
            <person name="Holt S."/>
            <person name="Cochrane G."/>
            <person name="Meng A."/>
            <person name="Brown T."/>
            <person name="Cohen L."/>
        </authorList>
    </citation>
    <scope>NUCLEOTIDE SEQUENCE</scope>
    <source>
        <strain evidence="8">CCCM811</strain>
    </source>
</reference>
<dbReference type="Pfam" id="PF07857">
    <property type="entry name" value="TMEM144"/>
    <property type="match status" value="1"/>
</dbReference>
<evidence type="ECO:0000256" key="4">
    <source>
        <dbReference type="ARBA" id="ARBA00022989"/>
    </source>
</evidence>
<dbReference type="InterPro" id="IPR012435">
    <property type="entry name" value="TMEM144"/>
</dbReference>
<feature type="region of interest" description="Disordered" evidence="6">
    <location>
        <begin position="1"/>
        <end position="27"/>
    </location>
</feature>
<dbReference type="AlphaFoldDB" id="A0A7S3YNF5"/>
<keyword evidence="5 7" id="KW-0472">Membrane</keyword>
<dbReference type="EMBL" id="HBIV01011531">
    <property type="protein sequence ID" value="CAE0657031.1"/>
    <property type="molecule type" value="Transcribed_RNA"/>
</dbReference>
<dbReference type="PANTHER" id="PTHR16119">
    <property type="entry name" value="TRANSMEMBRANE PROTEIN 144"/>
    <property type="match status" value="1"/>
</dbReference>
<feature type="transmembrane region" description="Helical" evidence="7">
    <location>
        <begin position="387"/>
        <end position="407"/>
    </location>
</feature>
<keyword evidence="4 7" id="KW-1133">Transmembrane helix</keyword>
<feature type="transmembrane region" description="Helical" evidence="7">
    <location>
        <begin position="90"/>
        <end position="108"/>
    </location>
</feature>
<evidence type="ECO:0008006" key="9">
    <source>
        <dbReference type="Google" id="ProtNLM"/>
    </source>
</evidence>
<evidence type="ECO:0000256" key="7">
    <source>
        <dbReference type="SAM" id="Phobius"/>
    </source>
</evidence>
<proteinExistence type="inferred from homology"/>